<dbReference type="InterPro" id="IPR011011">
    <property type="entry name" value="Znf_FYVE_PHD"/>
</dbReference>
<evidence type="ECO:0000259" key="5">
    <source>
        <dbReference type="PROSITE" id="PS50016"/>
    </source>
</evidence>
<dbReference type="PANTHER" id="PTHR33332">
    <property type="entry name" value="REVERSE TRANSCRIPTASE DOMAIN-CONTAINING PROTEIN"/>
    <property type="match status" value="1"/>
</dbReference>
<dbReference type="SMART" id="SM00249">
    <property type="entry name" value="PHD"/>
    <property type="match status" value="1"/>
</dbReference>
<dbReference type="Proteomes" id="UP001652625">
    <property type="component" value="Chromosome 07"/>
</dbReference>
<dbReference type="RefSeq" id="XP_065658044.1">
    <property type="nucleotide sequence ID" value="XM_065801972.1"/>
</dbReference>
<keyword evidence="1" id="KW-0479">Metal-binding</keyword>
<feature type="domain" description="PHD-type" evidence="5">
    <location>
        <begin position="4"/>
        <end position="60"/>
    </location>
</feature>
<dbReference type="SUPFAM" id="SSF56672">
    <property type="entry name" value="DNA/RNA polymerases"/>
    <property type="match status" value="1"/>
</dbReference>
<dbReference type="Pfam" id="PF00078">
    <property type="entry name" value="RVT_1"/>
    <property type="match status" value="1"/>
</dbReference>
<proteinExistence type="predicted"/>
<gene>
    <name evidence="8" type="primary">LOC136082561</name>
</gene>
<dbReference type="InterPro" id="IPR043502">
    <property type="entry name" value="DNA/RNA_pol_sf"/>
</dbReference>
<dbReference type="Gene3D" id="3.30.40.10">
    <property type="entry name" value="Zinc/RING finger domain, C3HC4 (zinc finger)"/>
    <property type="match status" value="1"/>
</dbReference>
<evidence type="ECO:0000313" key="7">
    <source>
        <dbReference type="Proteomes" id="UP001652625"/>
    </source>
</evidence>
<dbReference type="InterPro" id="IPR001965">
    <property type="entry name" value="Znf_PHD"/>
</dbReference>
<dbReference type="Pfam" id="PF00628">
    <property type="entry name" value="PHD"/>
    <property type="match status" value="1"/>
</dbReference>
<evidence type="ECO:0000256" key="4">
    <source>
        <dbReference type="PROSITE-ProRule" id="PRU00146"/>
    </source>
</evidence>
<dbReference type="InterPro" id="IPR036691">
    <property type="entry name" value="Endo/exonu/phosph_ase_sf"/>
</dbReference>
<dbReference type="PROSITE" id="PS50016">
    <property type="entry name" value="ZF_PHD_2"/>
    <property type="match status" value="1"/>
</dbReference>
<keyword evidence="3" id="KW-0862">Zinc</keyword>
<protein>
    <submittedName>
        <fullName evidence="8">Uncharacterized protein LOC136082561</fullName>
    </submittedName>
</protein>
<keyword evidence="2 4" id="KW-0863">Zinc-finger</keyword>
<dbReference type="InterPro" id="IPR013083">
    <property type="entry name" value="Znf_RING/FYVE/PHD"/>
</dbReference>
<reference evidence="8" key="1">
    <citation type="submission" date="2025-08" db="UniProtKB">
        <authorList>
            <consortium name="RefSeq"/>
        </authorList>
    </citation>
    <scope>IDENTIFICATION</scope>
</reference>
<evidence type="ECO:0000313" key="8">
    <source>
        <dbReference type="RefSeq" id="XP_065658044.1"/>
    </source>
</evidence>
<organism evidence="7 8">
    <name type="scientific">Hydra vulgaris</name>
    <name type="common">Hydra</name>
    <name type="synonym">Hydra attenuata</name>
    <dbReference type="NCBI Taxonomy" id="6087"/>
    <lineage>
        <taxon>Eukaryota</taxon>
        <taxon>Metazoa</taxon>
        <taxon>Cnidaria</taxon>
        <taxon>Hydrozoa</taxon>
        <taxon>Hydroidolina</taxon>
        <taxon>Anthoathecata</taxon>
        <taxon>Aplanulata</taxon>
        <taxon>Hydridae</taxon>
        <taxon>Hydra</taxon>
    </lineage>
</organism>
<dbReference type="PROSITE" id="PS01359">
    <property type="entry name" value="ZF_PHD_1"/>
    <property type="match status" value="1"/>
</dbReference>
<accession>A0ABM4C8V2</accession>
<sequence>MAFKSLCNTCHKNITDNQRAIQCDLCNSWVHAKCTHINAYSYNLLSNDSSDFYCHSCLSKSMAFSSISNLELKSTLLCKNIPTSSLNSFETPSNHKKIFKDLNKFPSSVNCKYYDVIDLNKTMLPNSELYIHLNIASLPFHIDELCSLISSLNNFPLAIGITESNLYINDTNITDIYINGFNIEHCPTEAKKGGALLYLRSNLNYVVRNDLMIYSSKYLESIFVEIEKPCESNIIIGCIYRHPSMNQHEFTSSHLTPLLEKLSNEKKKIFLMGDFNMDLLSHNESNPVSRYLDSLTSYSLSPSIILPSRITATSKTLIDNIFTNFHSTDQYSGNLTISISDHMAQFICIPGIPKHPKKVKTYRRCFKKFNKSLFIEEISNINWELSIKKDDDVNKSMVFILKTFDEILDRHAPYKILTNQQIKLKSKPWITVKNTWKGIKEIINIRPSTHNTSFKLKLNENLITDHTAVSNIFNNFFSTIHNKLLSKAIPPKRVFSDFLNIPNAKSFFINPVTENEISGLITNKLKTEKSLGPNSVPTFLLKLVPHIISKPLCTVINNSFKSGIFPDIFKVAKVIPIFKKGSLLDFTNYRPISLLSNIGKLFEKAMHIRLYAFLEKFKCFYTHQYGFRANHSTTHALIEMTELIRKAIDDKYFACGVFVDLQKAFDTVDHSILLKKLEYYGIRGVPLKWFISYLNNRTQFVAINDSKSTLVKCSNGVPQGSVLGPLLFLLYINDLHTSIKFATVYHFADDTNLMLINKSLKKINKHINHDLANLVQWLRSNKLFLNSNKTELIIFKSNKTKIYKHMNFRLSGKKIEPVNSIKYLGIKINSNLSFLSHCEDLAMKLSRSNALELYLPDKVLVEARCSAPDTFVCIAQYKFFCKMTLLSELWEEASHIFHLVYSLFELICDL</sequence>
<evidence type="ECO:0000259" key="6">
    <source>
        <dbReference type="PROSITE" id="PS50878"/>
    </source>
</evidence>
<dbReference type="InterPro" id="IPR000477">
    <property type="entry name" value="RT_dom"/>
</dbReference>
<dbReference type="InterPro" id="IPR019787">
    <property type="entry name" value="Znf_PHD-finger"/>
</dbReference>
<evidence type="ECO:0000256" key="3">
    <source>
        <dbReference type="ARBA" id="ARBA00022833"/>
    </source>
</evidence>
<name>A0ABM4C8V2_HYDVU</name>
<dbReference type="GeneID" id="136082561"/>
<feature type="domain" description="Reverse transcriptase" evidence="6">
    <location>
        <begin position="558"/>
        <end position="828"/>
    </location>
</feature>
<dbReference type="PROSITE" id="PS50878">
    <property type="entry name" value="RT_POL"/>
    <property type="match status" value="1"/>
</dbReference>
<dbReference type="CDD" id="cd01650">
    <property type="entry name" value="RT_nLTR_like"/>
    <property type="match status" value="1"/>
</dbReference>
<evidence type="ECO:0000256" key="1">
    <source>
        <dbReference type="ARBA" id="ARBA00022723"/>
    </source>
</evidence>
<evidence type="ECO:0000256" key="2">
    <source>
        <dbReference type="ARBA" id="ARBA00022771"/>
    </source>
</evidence>
<dbReference type="InterPro" id="IPR019786">
    <property type="entry name" value="Zinc_finger_PHD-type_CS"/>
</dbReference>
<dbReference type="SUPFAM" id="SSF57903">
    <property type="entry name" value="FYVE/PHD zinc finger"/>
    <property type="match status" value="1"/>
</dbReference>
<dbReference type="SUPFAM" id="SSF56219">
    <property type="entry name" value="DNase I-like"/>
    <property type="match status" value="1"/>
</dbReference>
<keyword evidence="7" id="KW-1185">Reference proteome</keyword>